<dbReference type="Pfam" id="PF13419">
    <property type="entry name" value="HAD_2"/>
    <property type="match status" value="1"/>
</dbReference>
<dbReference type="InterPro" id="IPR006439">
    <property type="entry name" value="HAD-SF_hydro_IA"/>
</dbReference>
<keyword evidence="1" id="KW-0378">Hydrolase</keyword>
<dbReference type="InterPro" id="IPR023198">
    <property type="entry name" value="PGP-like_dom2"/>
</dbReference>
<dbReference type="RefSeq" id="WP_282767125.1">
    <property type="nucleotide sequence ID" value="NZ_JASCTH010000051.1"/>
</dbReference>
<dbReference type="PANTHER" id="PTHR43434:SF1">
    <property type="entry name" value="PHOSPHOGLYCOLATE PHOSPHATASE"/>
    <property type="match status" value="1"/>
</dbReference>
<protein>
    <submittedName>
        <fullName evidence="1">HAD-IA family hydrolase</fullName>
    </submittedName>
</protein>
<dbReference type="CDD" id="cd07505">
    <property type="entry name" value="HAD_BPGM-like"/>
    <property type="match status" value="1"/>
</dbReference>
<accession>A0ABT6X0X6</accession>
<dbReference type="Proteomes" id="UP001241758">
    <property type="component" value="Unassembled WGS sequence"/>
</dbReference>
<dbReference type="InterPro" id="IPR023214">
    <property type="entry name" value="HAD_sf"/>
</dbReference>
<dbReference type="PANTHER" id="PTHR43434">
    <property type="entry name" value="PHOSPHOGLYCOLATE PHOSPHATASE"/>
    <property type="match status" value="1"/>
</dbReference>
<keyword evidence="2" id="KW-1185">Reference proteome</keyword>
<dbReference type="GO" id="GO:0016787">
    <property type="term" value="F:hydrolase activity"/>
    <property type="evidence" value="ECO:0007669"/>
    <property type="project" value="UniProtKB-KW"/>
</dbReference>
<dbReference type="SUPFAM" id="SSF56784">
    <property type="entry name" value="HAD-like"/>
    <property type="match status" value="1"/>
</dbReference>
<dbReference type="Gene3D" id="1.10.150.240">
    <property type="entry name" value="Putative phosphatase, domain 2"/>
    <property type="match status" value="1"/>
</dbReference>
<evidence type="ECO:0000313" key="1">
    <source>
        <dbReference type="EMBL" id="MDI6105657.1"/>
    </source>
</evidence>
<gene>
    <name evidence="1" type="ORF">QLQ12_44460</name>
</gene>
<name>A0ABT6X0X6_9ACTN</name>
<dbReference type="InterPro" id="IPR036412">
    <property type="entry name" value="HAD-like_sf"/>
</dbReference>
<organism evidence="1 2">
    <name type="scientific">Actinoplanes sandaracinus</name>
    <dbReference type="NCBI Taxonomy" id="3045177"/>
    <lineage>
        <taxon>Bacteria</taxon>
        <taxon>Bacillati</taxon>
        <taxon>Actinomycetota</taxon>
        <taxon>Actinomycetes</taxon>
        <taxon>Micromonosporales</taxon>
        <taxon>Micromonosporaceae</taxon>
        <taxon>Actinoplanes</taxon>
    </lineage>
</organism>
<comment type="caution">
    <text evidence="1">The sequence shown here is derived from an EMBL/GenBank/DDBJ whole genome shotgun (WGS) entry which is preliminary data.</text>
</comment>
<dbReference type="SFLD" id="SFLDG01129">
    <property type="entry name" value="C1.5:_HAD__Beta-PGM__Phosphata"/>
    <property type="match status" value="1"/>
</dbReference>
<dbReference type="EMBL" id="JASCTH010000051">
    <property type="protein sequence ID" value="MDI6105657.1"/>
    <property type="molecule type" value="Genomic_DNA"/>
</dbReference>
<reference evidence="1 2" key="1">
    <citation type="submission" date="2023-05" db="EMBL/GenBank/DDBJ databases">
        <title>Actinoplanes sp. NEAU-A12 genome sequencing.</title>
        <authorList>
            <person name="Wang Z.-S."/>
        </authorList>
    </citation>
    <scope>NUCLEOTIDE SEQUENCE [LARGE SCALE GENOMIC DNA]</scope>
    <source>
        <strain evidence="1 2">NEAU-A12</strain>
    </source>
</reference>
<proteinExistence type="predicted"/>
<dbReference type="Gene3D" id="3.40.50.1000">
    <property type="entry name" value="HAD superfamily/HAD-like"/>
    <property type="match status" value="1"/>
</dbReference>
<evidence type="ECO:0000313" key="2">
    <source>
        <dbReference type="Proteomes" id="UP001241758"/>
    </source>
</evidence>
<dbReference type="InterPro" id="IPR050155">
    <property type="entry name" value="HAD-like_hydrolase_sf"/>
</dbReference>
<dbReference type="InterPro" id="IPR041492">
    <property type="entry name" value="HAD_2"/>
</dbReference>
<dbReference type="SFLD" id="SFLDS00003">
    <property type="entry name" value="Haloacid_Dehalogenase"/>
    <property type="match status" value="1"/>
</dbReference>
<dbReference type="NCBIfam" id="TIGR01509">
    <property type="entry name" value="HAD-SF-IA-v3"/>
    <property type="match status" value="1"/>
</dbReference>
<sequence>MKKYILFDHDGVLVDTEFWYYRAGEHALADIGFTVDKGQYLRGMGQGLGTWAQARAAGIDEQTISRQRKARDDYYQEYLRTESIEIEGVVETLAELSQYARMAIVTTAKRVDFELIHETRQIRKFMDFVLVREDYKLSKPHPEPYLTGLRRFGAAKKETLVVEDSSRGLNSAVAAGIDCAVVHNEFTKAHDFSQAGYRIKTLIELKDIIFDDPACARLGGRQPARPPVEQVVRWPTADRRWSGKSLLGERV</sequence>